<proteinExistence type="predicted"/>
<keyword evidence="2" id="KW-1133">Transmembrane helix</keyword>
<keyword evidence="4" id="KW-1185">Reference proteome</keyword>
<evidence type="ECO:0000313" key="3">
    <source>
        <dbReference type="EMBL" id="CAG6393109.1"/>
    </source>
</evidence>
<keyword evidence="2" id="KW-0472">Membrane</keyword>
<gene>
    <name evidence="3" type="ORF">SCOCK_20140</name>
</gene>
<organism evidence="3 4">
    <name type="scientific">Actinacidiphila cocklensis</name>
    <dbReference type="NCBI Taxonomy" id="887465"/>
    <lineage>
        <taxon>Bacteria</taxon>
        <taxon>Bacillati</taxon>
        <taxon>Actinomycetota</taxon>
        <taxon>Actinomycetes</taxon>
        <taxon>Kitasatosporales</taxon>
        <taxon>Streptomycetaceae</taxon>
        <taxon>Actinacidiphila</taxon>
    </lineage>
</organism>
<dbReference type="RefSeq" id="WP_251488468.1">
    <property type="nucleotide sequence ID" value="NZ_CAJSLV010000048.1"/>
</dbReference>
<feature type="compositionally biased region" description="Pro residues" evidence="1">
    <location>
        <begin position="1"/>
        <end position="10"/>
    </location>
</feature>
<evidence type="ECO:0000313" key="4">
    <source>
        <dbReference type="Proteomes" id="UP001152519"/>
    </source>
</evidence>
<evidence type="ECO:0000256" key="1">
    <source>
        <dbReference type="SAM" id="MobiDB-lite"/>
    </source>
</evidence>
<evidence type="ECO:0000256" key="2">
    <source>
        <dbReference type="SAM" id="Phobius"/>
    </source>
</evidence>
<sequence>MPPPGPPPGQIPGQPQVGGYGAPVPPQHNPYAQTAAGPYGSPQPAYYGAPQPPGAAPAGAPRGGAGKAVLWGVVGAVVASALWGGGMLLLGKDSGKPALHGYKVSKNLCSALDMSAFTTAYPKPDDDPTFYTSDRPTLAEMHCSESLKQESSTYSDAYLTVDADLHRKTDPQAEFADHMKGYEVIGGADAKDKYTVTPVEGFGDEAYLATMDSITAESDGSSTGSREAVLSVRDGALIFTMSWYHYPDSLNDNQDEDKSPTLSQGTEWVKASTKATLAKLK</sequence>
<dbReference type="EMBL" id="CAJSLV010000048">
    <property type="protein sequence ID" value="CAG6393109.1"/>
    <property type="molecule type" value="Genomic_DNA"/>
</dbReference>
<comment type="caution">
    <text evidence="3">The sequence shown here is derived from an EMBL/GenBank/DDBJ whole genome shotgun (WGS) entry which is preliminary data.</text>
</comment>
<protein>
    <submittedName>
        <fullName evidence="3">Uncharacterized protein</fullName>
    </submittedName>
</protein>
<feature type="transmembrane region" description="Helical" evidence="2">
    <location>
        <begin position="68"/>
        <end position="90"/>
    </location>
</feature>
<dbReference type="Proteomes" id="UP001152519">
    <property type="component" value="Unassembled WGS sequence"/>
</dbReference>
<accession>A0A9W4DNC2</accession>
<reference evidence="3" key="1">
    <citation type="submission" date="2021-05" db="EMBL/GenBank/DDBJ databases">
        <authorList>
            <person name="Arsene-Ploetze F."/>
        </authorList>
    </citation>
    <scope>NUCLEOTIDE SEQUENCE</scope>
    <source>
        <strain evidence="3">DSM 42138</strain>
    </source>
</reference>
<dbReference type="AlphaFoldDB" id="A0A9W4DNC2"/>
<name>A0A9W4DNC2_9ACTN</name>
<keyword evidence="2" id="KW-0812">Transmembrane</keyword>
<feature type="region of interest" description="Disordered" evidence="1">
    <location>
        <begin position="1"/>
        <end position="62"/>
    </location>
</feature>